<organism evidence="2 3">
    <name type="scientific">Lactobacillus kimbladii</name>
    <dbReference type="NCBI Taxonomy" id="1218506"/>
    <lineage>
        <taxon>Bacteria</taxon>
        <taxon>Bacillati</taxon>
        <taxon>Bacillota</taxon>
        <taxon>Bacilli</taxon>
        <taxon>Lactobacillales</taxon>
        <taxon>Lactobacillaceae</taxon>
        <taxon>Lactobacillus</taxon>
    </lineage>
</organism>
<dbReference type="InterPro" id="IPR011990">
    <property type="entry name" value="TPR-like_helical_dom_sf"/>
</dbReference>
<dbReference type="Pfam" id="PF21259">
    <property type="entry name" value="Rgg_C"/>
    <property type="match status" value="1"/>
</dbReference>
<gene>
    <name evidence="2" type="ORF">JF75_15360</name>
</gene>
<comment type="caution">
    <text evidence="2">The sequence shown here is derived from an EMBL/GenBank/DDBJ whole genome shotgun (WGS) entry which is preliminary data.</text>
</comment>
<dbReference type="CDD" id="cd00093">
    <property type="entry name" value="HTH_XRE"/>
    <property type="match status" value="1"/>
</dbReference>
<dbReference type="Pfam" id="PF01381">
    <property type="entry name" value="HTH_3"/>
    <property type="match status" value="1"/>
</dbReference>
<reference evidence="2 3" key="1">
    <citation type="submission" date="2015-01" db="EMBL/GenBank/DDBJ databases">
        <title>Comparative genomics of the lactic acid bacteria isolated from the honey bee gut.</title>
        <authorList>
            <person name="Ellegaard K.M."/>
            <person name="Tamarit D."/>
            <person name="Javelind E."/>
            <person name="Olofsson T."/>
            <person name="Andersson S.G."/>
            <person name="Vasquez A."/>
        </authorList>
    </citation>
    <scope>NUCLEOTIDE SEQUENCE [LARGE SCALE GENOMIC DNA]</scope>
    <source>
        <strain evidence="2 3">Hma2</strain>
    </source>
</reference>
<accession>A0A0F4LEQ5</accession>
<dbReference type="InterPro" id="IPR010982">
    <property type="entry name" value="Lambda_DNA-bd_dom_sf"/>
</dbReference>
<feature type="domain" description="HTH cro/C1-type" evidence="1">
    <location>
        <begin position="8"/>
        <end position="61"/>
    </location>
</feature>
<dbReference type="AlphaFoldDB" id="A0A0F4LEQ5"/>
<evidence type="ECO:0000259" key="1">
    <source>
        <dbReference type="PROSITE" id="PS50943"/>
    </source>
</evidence>
<dbReference type="InterPro" id="IPR001387">
    <property type="entry name" value="Cro/C1-type_HTH"/>
</dbReference>
<dbReference type="STRING" id="1218506.JF75_15360"/>
<dbReference type="GO" id="GO:0003677">
    <property type="term" value="F:DNA binding"/>
    <property type="evidence" value="ECO:0007669"/>
    <property type="project" value="InterPro"/>
</dbReference>
<evidence type="ECO:0000313" key="3">
    <source>
        <dbReference type="Proteomes" id="UP000033612"/>
    </source>
</evidence>
<dbReference type="RefSeq" id="WP_052726896.1">
    <property type="nucleotide sequence ID" value="NZ_JBHTBO010000001.1"/>
</dbReference>
<evidence type="ECO:0000313" key="2">
    <source>
        <dbReference type="EMBL" id="KJY57332.1"/>
    </source>
</evidence>
<dbReference type="InterPro" id="IPR010057">
    <property type="entry name" value="Transcription_activator_Rgg_C"/>
</dbReference>
<proteinExistence type="predicted"/>
<keyword evidence="3" id="KW-1185">Reference proteome</keyword>
<dbReference type="HOGENOM" id="CLU_072045_3_1_9"/>
<dbReference type="PATRIC" id="fig|1218506.3.peg.1613"/>
<name>A0A0F4LEQ5_9LACO</name>
<dbReference type="PANTHER" id="PTHR37038">
    <property type="entry name" value="TRANSCRIPTIONAL REGULATOR-RELATED"/>
    <property type="match status" value="1"/>
</dbReference>
<dbReference type="Proteomes" id="UP000033612">
    <property type="component" value="Unassembled WGS sequence"/>
</dbReference>
<sequence length="276" mass="32333">MNYIGKKLKSLRQELGLTQTEMAAGVISVSFYSKVERGLNDIGVNDFLDILQEHNVDPKDFFNDFKSKKANKEKLVSLVNRFVTVSTEDNESEIKNIIKSFEKIKPQTPFIKFIILLARLIAETHNETAMKKLTNKQRNTIKNIIFRESYNDDEYYRILLIANLIQVYNVDEATFFVKSILRRYHDITKVDKKTEIALSVLLINYVDWCFKKKEFKLCKESLDYIKQLPDDIELAFPKILGLYFDESIHGNKEKAEVVKKVLYESGYKVMVKRMEK</sequence>
<dbReference type="SMART" id="SM00530">
    <property type="entry name" value="HTH_XRE"/>
    <property type="match status" value="1"/>
</dbReference>
<protein>
    <recommendedName>
        <fullName evidence="1">HTH cro/C1-type domain-containing protein</fullName>
    </recommendedName>
</protein>
<dbReference type="EMBL" id="JXLH01000019">
    <property type="protein sequence ID" value="KJY57332.1"/>
    <property type="molecule type" value="Genomic_DNA"/>
</dbReference>
<dbReference type="InterPro" id="IPR053163">
    <property type="entry name" value="HTH-type_regulator_Rgg"/>
</dbReference>
<dbReference type="OrthoDB" id="2330104at2"/>
<dbReference type="SUPFAM" id="SSF47413">
    <property type="entry name" value="lambda repressor-like DNA-binding domains"/>
    <property type="match status" value="1"/>
</dbReference>
<dbReference type="Gene3D" id="1.25.40.10">
    <property type="entry name" value="Tetratricopeptide repeat domain"/>
    <property type="match status" value="1"/>
</dbReference>
<dbReference type="PROSITE" id="PS50943">
    <property type="entry name" value="HTH_CROC1"/>
    <property type="match status" value="1"/>
</dbReference>